<accession>A0AAI9KQ26</accession>
<evidence type="ECO:0000313" key="2">
    <source>
        <dbReference type="EMBL" id="GJA52898.1"/>
    </source>
</evidence>
<dbReference type="Pfam" id="PF04449">
    <property type="entry name" value="Fimbrial_CS1"/>
    <property type="match status" value="1"/>
</dbReference>
<dbReference type="Gene3D" id="2.60.40.2040">
    <property type="entry name" value="CFA/I fimbrial subunit E, pilin domain"/>
    <property type="match status" value="1"/>
</dbReference>
<dbReference type="RefSeq" id="WP_223919316.1">
    <property type="nucleotide sequence ID" value="NZ_BPNL01000002.1"/>
</dbReference>
<feature type="chain" id="PRO_5042503328" description="Adhesin" evidence="1">
    <location>
        <begin position="22"/>
        <end position="161"/>
    </location>
</feature>
<reference evidence="2" key="1">
    <citation type="submission" date="2021-07" db="EMBL/GenBank/DDBJ databases">
        <title>Draft genome sequence of carbapenem-resistant Aeromonas spp. in Japan.</title>
        <authorList>
            <person name="Maehana S."/>
            <person name="Suzuki M."/>
            <person name="Kitasato H."/>
        </authorList>
    </citation>
    <scope>NUCLEOTIDE SEQUENCE</scope>
    <source>
        <strain evidence="2">KAM348</strain>
    </source>
</reference>
<dbReference type="GO" id="GO:0009289">
    <property type="term" value="C:pilus"/>
    <property type="evidence" value="ECO:0007669"/>
    <property type="project" value="InterPro"/>
</dbReference>
<organism evidence="2 3">
    <name type="scientific">Aeromonas caviae</name>
    <name type="common">Aeromonas punctata</name>
    <dbReference type="NCBI Taxonomy" id="648"/>
    <lineage>
        <taxon>Bacteria</taxon>
        <taxon>Pseudomonadati</taxon>
        <taxon>Pseudomonadota</taxon>
        <taxon>Gammaproteobacteria</taxon>
        <taxon>Aeromonadales</taxon>
        <taxon>Aeromonadaceae</taxon>
        <taxon>Aeromonas</taxon>
    </lineage>
</organism>
<dbReference type="AlphaFoldDB" id="A0AAI9KQ26"/>
<comment type="caution">
    <text evidence="2">The sequence shown here is derived from an EMBL/GenBank/DDBJ whole genome shotgun (WGS) entry which is preliminary data.</text>
</comment>
<gene>
    <name evidence="2" type="ORF">KAM348_03210</name>
</gene>
<protein>
    <recommendedName>
        <fullName evidence="4">Adhesin</fullName>
    </recommendedName>
</protein>
<keyword evidence="1" id="KW-0732">Signal</keyword>
<evidence type="ECO:0000256" key="1">
    <source>
        <dbReference type="SAM" id="SignalP"/>
    </source>
</evidence>
<evidence type="ECO:0008006" key="4">
    <source>
        <dbReference type="Google" id="ProtNLM"/>
    </source>
</evidence>
<dbReference type="EMBL" id="BPNL01000002">
    <property type="protein sequence ID" value="GJA52898.1"/>
    <property type="molecule type" value="Genomic_DNA"/>
</dbReference>
<sequence>MIKQTILASALLAALVSTVQAAPVALNFDVEATIQTSSFYVIPDGNWNTRPVVLNHDPVADVLKPASVGLRAKNTEGGINAYLEAPATLSQISGSGNIPLNIAVGGVALAVGAANAAEVLSAGDAAIEKGLSVDITPAASSGHAPGNYSGSVLMMFDASAS</sequence>
<name>A0AAI9KQ26_AERCA</name>
<dbReference type="InterPro" id="IPR007540">
    <property type="entry name" value="Fimbrial_CS1-type"/>
</dbReference>
<evidence type="ECO:0000313" key="3">
    <source>
        <dbReference type="Proteomes" id="UP000887009"/>
    </source>
</evidence>
<proteinExistence type="predicted"/>
<dbReference type="Proteomes" id="UP000887009">
    <property type="component" value="Unassembled WGS sequence"/>
</dbReference>
<feature type="signal peptide" evidence="1">
    <location>
        <begin position="1"/>
        <end position="21"/>
    </location>
</feature>